<organism evidence="2 3">
    <name type="scientific">Elongatibacter sediminis</name>
    <dbReference type="NCBI Taxonomy" id="3119006"/>
    <lineage>
        <taxon>Bacteria</taxon>
        <taxon>Pseudomonadati</taxon>
        <taxon>Pseudomonadota</taxon>
        <taxon>Gammaproteobacteria</taxon>
        <taxon>Chromatiales</taxon>
        <taxon>Wenzhouxiangellaceae</taxon>
        <taxon>Elongatibacter</taxon>
    </lineage>
</organism>
<gene>
    <name evidence="2" type="ORF">V3330_14075</name>
</gene>
<feature type="transmembrane region" description="Helical" evidence="1">
    <location>
        <begin position="90"/>
        <end position="109"/>
    </location>
</feature>
<proteinExistence type="predicted"/>
<accession>A0AAW9RA46</accession>
<evidence type="ECO:0000313" key="3">
    <source>
        <dbReference type="Proteomes" id="UP001359886"/>
    </source>
</evidence>
<dbReference type="EMBL" id="JAZHOG010000009">
    <property type="protein sequence ID" value="MEJ8568757.1"/>
    <property type="molecule type" value="Genomic_DNA"/>
</dbReference>
<dbReference type="AlphaFoldDB" id="A0AAW9RA46"/>
<keyword evidence="1" id="KW-0812">Transmembrane</keyword>
<name>A0AAW9RA46_9GAMM</name>
<keyword evidence="3" id="KW-1185">Reference proteome</keyword>
<dbReference type="Proteomes" id="UP001359886">
    <property type="component" value="Unassembled WGS sequence"/>
</dbReference>
<protein>
    <recommendedName>
        <fullName evidence="4">Anti sigma-E protein RseA N-terminal domain-containing protein</fullName>
    </recommendedName>
</protein>
<sequence length="183" mass="20191">MNSDTPGNRVDHEAAINALIDGELDEAGIERLRAAAADDRALAQAIVDAWRLQKSLDDLQLERAPSRLSRKLRRIPREQRRARVAWPRRVAAGAFASAVLAAFAMMMTVGDPSGEDALDTEQQARAASAARDLAIAFHYLDKVGLRAGNRIQSVLADEVAEPVTRNFSRHLPYTEQARKEKHS</sequence>
<evidence type="ECO:0000313" key="2">
    <source>
        <dbReference type="EMBL" id="MEJ8568757.1"/>
    </source>
</evidence>
<keyword evidence="1" id="KW-1133">Transmembrane helix</keyword>
<reference evidence="2 3" key="1">
    <citation type="submission" date="2024-02" db="EMBL/GenBank/DDBJ databases">
        <title>A novel Wenzhouxiangellaceae bacterium, isolated from coastal sediments.</title>
        <authorList>
            <person name="Du Z.-J."/>
            <person name="Ye Y.-Q."/>
            <person name="Zhang X.-Y."/>
        </authorList>
    </citation>
    <scope>NUCLEOTIDE SEQUENCE [LARGE SCALE GENOMIC DNA]</scope>
    <source>
        <strain evidence="2 3">CH-27</strain>
    </source>
</reference>
<keyword evidence="1" id="KW-0472">Membrane</keyword>
<comment type="caution">
    <text evidence="2">The sequence shown here is derived from an EMBL/GenBank/DDBJ whole genome shotgun (WGS) entry which is preliminary data.</text>
</comment>
<dbReference type="RefSeq" id="WP_354696079.1">
    <property type="nucleotide sequence ID" value="NZ_JAZHOG010000009.1"/>
</dbReference>
<evidence type="ECO:0000256" key="1">
    <source>
        <dbReference type="SAM" id="Phobius"/>
    </source>
</evidence>
<evidence type="ECO:0008006" key="4">
    <source>
        <dbReference type="Google" id="ProtNLM"/>
    </source>
</evidence>